<keyword evidence="3" id="KW-0732">Signal</keyword>
<dbReference type="GO" id="GO:0016020">
    <property type="term" value="C:membrane"/>
    <property type="evidence" value="ECO:0007669"/>
    <property type="project" value="UniProtKB-SubCell"/>
</dbReference>
<reference evidence="8 10" key="3">
    <citation type="submission" date="2017-12" db="EMBL/GenBank/DDBJ databases">
        <title>Phylogenetic diversity of female urinary microbiome.</title>
        <authorList>
            <person name="Thomas-White K."/>
            <person name="Wolfe A.J."/>
        </authorList>
    </citation>
    <scope>NUCLEOTIDE SEQUENCE [LARGE SCALE GENOMIC DNA]</scope>
    <source>
        <strain evidence="8 10">UMB0139</strain>
    </source>
</reference>
<keyword evidence="5" id="KW-0564">Palmitate</keyword>
<comment type="similarity">
    <text evidence="2">Belongs to the NlpA lipoprotein family.</text>
</comment>
<reference evidence="7 9" key="1">
    <citation type="journal article" date="2016" name="Genome Announc.">
        <title>Complete Genome Sequences of Aerococcus christensenii CCUG 28831T, Aerococcus sanguinicola CCUG 43001T, Aerococcus urinae CCUG 36881T, Aerococcus urinaeequi CCUG 28094T, Aerococcus urinaehominis CCUG 42038 BT, and Aerococcus viridans CCUG 4311T.</title>
        <authorList>
            <person name="Carkaci D."/>
            <person name="Dargis R."/>
            <person name="Nielsen X.C."/>
            <person name="Skovgaard O."/>
            <person name="Fuursted K."/>
            <person name="Christensen J.J."/>
        </authorList>
    </citation>
    <scope>NUCLEOTIDE SEQUENCE [LARGE SCALE GENOMIC DNA]</scope>
    <source>
        <strain evidence="7 9">CCUG43001</strain>
    </source>
</reference>
<dbReference type="SUPFAM" id="SSF53850">
    <property type="entry name" value="Periplasmic binding protein-like II"/>
    <property type="match status" value="1"/>
</dbReference>
<evidence type="ECO:0000313" key="10">
    <source>
        <dbReference type="Proteomes" id="UP000234239"/>
    </source>
</evidence>
<dbReference type="PROSITE" id="PS51257">
    <property type="entry name" value="PROKAR_LIPOPROTEIN"/>
    <property type="match status" value="1"/>
</dbReference>
<evidence type="ECO:0000256" key="4">
    <source>
        <dbReference type="ARBA" id="ARBA00023136"/>
    </source>
</evidence>
<evidence type="ECO:0000313" key="7">
    <source>
        <dbReference type="EMBL" id="AMB94776.1"/>
    </source>
</evidence>
<keyword evidence="6" id="KW-0449">Lipoprotein</keyword>
<dbReference type="Pfam" id="PF03180">
    <property type="entry name" value="Lipoprotein_9"/>
    <property type="match status" value="1"/>
</dbReference>
<dbReference type="PANTHER" id="PTHR30429:SF0">
    <property type="entry name" value="METHIONINE-BINDING LIPOPROTEIN METQ"/>
    <property type="match status" value="1"/>
</dbReference>
<evidence type="ECO:0000313" key="8">
    <source>
        <dbReference type="EMBL" id="PKZ23223.1"/>
    </source>
</evidence>
<protein>
    <recommendedName>
        <fullName evidence="11">Metal ABC transporter substrate-binding protein</fullName>
    </recommendedName>
</protein>
<evidence type="ECO:0000256" key="5">
    <source>
        <dbReference type="ARBA" id="ARBA00023139"/>
    </source>
</evidence>
<dbReference type="GeneID" id="92904087"/>
<evidence type="ECO:0000256" key="6">
    <source>
        <dbReference type="ARBA" id="ARBA00023288"/>
    </source>
</evidence>
<dbReference type="AlphaFoldDB" id="A0A109RDU9"/>
<evidence type="ECO:0000256" key="3">
    <source>
        <dbReference type="ARBA" id="ARBA00022729"/>
    </source>
</evidence>
<evidence type="ECO:0000313" key="9">
    <source>
        <dbReference type="Proteomes" id="UP000069912"/>
    </source>
</evidence>
<dbReference type="KEGG" id="asan:AWM72_08400"/>
<dbReference type="Proteomes" id="UP000234239">
    <property type="component" value="Unassembled WGS sequence"/>
</dbReference>
<keyword evidence="4" id="KW-0472">Membrane</keyword>
<dbReference type="RefSeq" id="WP_067976195.1">
    <property type="nucleotide sequence ID" value="NZ_CAJHKM010000002.1"/>
</dbReference>
<dbReference type="PANTHER" id="PTHR30429">
    <property type="entry name" value="D-METHIONINE-BINDING LIPOPROTEIN METQ"/>
    <property type="match status" value="1"/>
</dbReference>
<evidence type="ECO:0000256" key="1">
    <source>
        <dbReference type="ARBA" id="ARBA00004635"/>
    </source>
</evidence>
<dbReference type="OrthoDB" id="9812878at2"/>
<accession>A0A109RDU9</accession>
<dbReference type="Gene3D" id="3.40.190.10">
    <property type="entry name" value="Periplasmic binding protein-like II"/>
    <property type="match status" value="2"/>
</dbReference>
<gene>
    <name evidence="7" type="ORF">AWM72_08400</name>
    <name evidence="8" type="ORF">CYJ28_01355</name>
</gene>
<dbReference type="EMBL" id="PKGY01000001">
    <property type="protein sequence ID" value="PKZ23223.1"/>
    <property type="molecule type" value="Genomic_DNA"/>
</dbReference>
<evidence type="ECO:0008006" key="11">
    <source>
        <dbReference type="Google" id="ProtNLM"/>
    </source>
</evidence>
<dbReference type="EMBL" id="CP014160">
    <property type="protein sequence ID" value="AMB94776.1"/>
    <property type="molecule type" value="Genomic_DNA"/>
</dbReference>
<comment type="subcellular location">
    <subcellularLocation>
        <location evidence="1">Membrane</location>
        <topology evidence="1">Lipid-anchor</topology>
    </subcellularLocation>
</comment>
<reference evidence="9" key="2">
    <citation type="submission" date="2016-01" db="EMBL/GenBank/DDBJ databases">
        <title>Six Aerococcus type strain genome sequencing and assembly using PacBio and Illumina Hiseq.</title>
        <authorList>
            <person name="Carkaci D."/>
            <person name="Dargis R."/>
            <person name="Nielsen X.C."/>
            <person name="Skovgaard O."/>
            <person name="Fuursted K."/>
            <person name="Christensen J.J."/>
        </authorList>
    </citation>
    <scope>NUCLEOTIDE SEQUENCE [LARGE SCALE GENOMIC DNA]</scope>
    <source>
        <strain evidence="9">CCUG43001</strain>
    </source>
</reference>
<dbReference type="Proteomes" id="UP000069912">
    <property type="component" value="Chromosome"/>
</dbReference>
<keyword evidence="9" id="KW-1185">Reference proteome</keyword>
<dbReference type="InterPro" id="IPR004872">
    <property type="entry name" value="Lipoprotein_NlpA"/>
</dbReference>
<organism evidence="7 9">
    <name type="scientific">Aerococcus sanguinicola</name>
    <dbReference type="NCBI Taxonomy" id="119206"/>
    <lineage>
        <taxon>Bacteria</taxon>
        <taxon>Bacillati</taxon>
        <taxon>Bacillota</taxon>
        <taxon>Bacilli</taxon>
        <taxon>Lactobacillales</taxon>
        <taxon>Aerococcaceae</taxon>
        <taxon>Aerococcus</taxon>
    </lineage>
</organism>
<evidence type="ECO:0000256" key="2">
    <source>
        <dbReference type="ARBA" id="ARBA00008973"/>
    </source>
</evidence>
<sequence length="274" mass="30348">MLKVKKWLGLALGLVLISGLLACSRQVEPTTTIRVATSPGPYSELFLEEVKPALEKEGYQVENRDFDDLQRANIAIQEGSMDLNVDQHTLYMEQFNREAGADLVAVTPVPTVPTALFAGQKKSLDEVAPGDQVAISDDPVDVTRSLLLLEKAGWIRLDPETDKSEVGEDDIIENKAGIELSLVQAPVLPQALKDVAYAIIPGSTFYDSGMSADQALLNEDLRPELKLQAVVRSTDQEADWVKDLVKIYQSDQLKERVEEINQTNDRVQWAWTAD</sequence>
<proteinExistence type="inferred from homology"/>
<name>A0A109RDU9_9LACT</name>